<reference evidence="1 2" key="1">
    <citation type="submission" date="2019-01" db="EMBL/GenBank/DDBJ databases">
        <authorList>
            <person name="B I."/>
            <person name="Ch S."/>
            <person name="Ch V.R."/>
        </authorList>
    </citation>
    <scope>NUCLEOTIDE SEQUENCE [LARGE SCALE GENOMIC DNA]</scope>
    <source>
        <strain evidence="1 2">JC507</strain>
    </source>
</reference>
<proteinExistence type="predicted"/>
<gene>
    <name evidence="1" type="ORF">EK417_17565</name>
</gene>
<evidence type="ECO:0000313" key="2">
    <source>
        <dbReference type="Proteomes" id="UP000306038"/>
    </source>
</evidence>
<dbReference type="RefSeq" id="WP_136522904.1">
    <property type="nucleotide sequence ID" value="NZ_SDLV01000047.1"/>
</dbReference>
<comment type="caution">
    <text evidence="1">The sequence shown here is derived from an EMBL/GenBank/DDBJ whole genome shotgun (WGS) entry which is preliminary data.</text>
</comment>
<name>A0ABY2R2G2_9FLAO</name>
<accession>A0ABY2R2G2</accession>
<protein>
    <submittedName>
        <fullName evidence="1">Uncharacterized protein</fullName>
    </submittedName>
</protein>
<sequence length="96" mass="11556">MKTLELKETINKEWRKENIIRLKTYLNKNTEIVDQVQAQYRLKNARLLSDEEYQPDLLVLNESQTRKFTENMTSKQFFPLNELKCLTTKNKENGKF</sequence>
<organism evidence="1 2">
    <name type="scientific">Chryseobacterium candidae</name>
    <dbReference type="NCBI Taxonomy" id="1978493"/>
    <lineage>
        <taxon>Bacteria</taxon>
        <taxon>Pseudomonadati</taxon>
        <taxon>Bacteroidota</taxon>
        <taxon>Flavobacteriia</taxon>
        <taxon>Flavobacteriales</taxon>
        <taxon>Weeksellaceae</taxon>
        <taxon>Chryseobacterium group</taxon>
        <taxon>Chryseobacterium</taxon>
    </lineage>
</organism>
<evidence type="ECO:0000313" key="1">
    <source>
        <dbReference type="EMBL" id="THV56526.1"/>
    </source>
</evidence>
<keyword evidence="2" id="KW-1185">Reference proteome</keyword>
<dbReference type="EMBL" id="SDLV01000047">
    <property type="protein sequence ID" value="THV56526.1"/>
    <property type="molecule type" value="Genomic_DNA"/>
</dbReference>
<dbReference type="Proteomes" id="UP000306038">
    <property type="component" value="Unassembled WGS sequence"/>
</dbReference>